<feature type="signal peptide" evidence="6">
    <location>
        <begin position="1"/>
        <end position="29"/>
    </location>
</feature>
<dbReference type="OrthoDB" id="3267340at2759"/>
<dbReference type="AlphaFoldDB" id="A0A0H2S2V4"/>
<keyword evidence="8" id="KW-1185">Reference proteome</keyword>
<dbReference type="CDD" id="cd23507">
    <property type="entry name" value="hydrophobin_I"/>
    <property type="match status" value="1"/>
</dbReference>
<dbReference type="Proteomes" id="UP000053477">
    <property type="component" value="Unassembled WGS sequence"/>
</dbReference>
<keyword evidence="3 6" id="KW-0134">Cell wall</keyword>
<evidence type="ECO:0000256" key="4">
    <source>
        <dbReference type="ARBA" id="ARBA00022525"/>
    </source>
</evidence>
<dbReference type="Pfam" id="PF01185">
    <property type="entry name" value="Hydrophobin"/>
    <property type="match status" value="1"/>
</dbReference>
<proteinExistence type="inferred from homology"/>
<evidence type="ECO:0000256" key="2">
    <source>
        <dbReference type="ARBA" id="ARBA00010446"/>
    </source>
</evidence>
<gene>
    <name evidence="7" type="ORF">SCHPADRAFT_117530</name>
</gene>
<dbReference type="InParanoid" id="A0A0H2S2V4"/>
<keyword evidence="4 6" id="KW-0964">Secreted</keyword>
<evidence type="ECO:0000256" key="5">
    <source>
        <dbReference type="ARBA" id="ARBA00023157"/>
    </source>
</evidence>
<organism evidence="7 8">
    <name type="scientific">Schizopora paradoxa</name>
    <dbReference type="NCBI Taxonomy" id="27342"/>
    <lineage>
        <taxon>Eukaryota</taxon>
        <taxon>Fungi</taxon>
        <taxon>Dikarya</taxon>
        <taxon>Basidiomycota</taxon>
        <taxon>Agaricomycotina</taxon>
        <taxon>Agaricomycetes</taxon>
        <taxon>Hymenochaetales</taxon>
        <taxon>Schizoporaceae</taxon>
        <taxon>Schizopora</taxon>
    </lineage>
</organism>
<evidence type="ECO:0000256" key="3">
    <source>
        <dbReference type="ARBA" id="ARBA00022512"/>
    </source>
</evidence>
<dbReference type="GO" id="GO:0009277">
    <property type="term" value="C:fungal-type cell wall"/>
    <property type="evidence" value="ECO:0007669"/>
    <property type="project" value="InterPro"/>
</dbReference>
<dbReference type="InterPro" id="IPR001338">
    <property type="entry name" value="Class_I_Hydrophobin"/>
</dbReference>
<keyword evidence="6" id="KW-0732">Signal</keyword>
<dbReference type="EMBL" id="KQ085893">
    <property type="protein sequence ID" value="KLO18635.1"/>
    <property type="molecule type" value="Genomic_DNA"/>
</dbReference>
<dbReference type="GO" id="GO:0005199">
    <property type="term" value="F:structural constituent of cell wall"/>
    <property type="evidence" value="ECO:0007669"/>
    <property type="project" value="InterPro"/>
</dbReference>
<comment type="similarity">
    <text evidence="2 6">Belongs to the fungal hydrophobin family.</text>
</comment>
<evidence type="ECO:0000313" key="7">
    <source>
        <dbReference type="EMBL" id="KLO18635.1"/>
    </source>
</evidence>
<sequence>MSLRSFSVIISSFLVLVCVNLLAYHSTTGALSRAYAMPNPHPQTTISPFQCQNMPVLCCSTIEPLSAILNLVDQILSALGLTSINLATLIGLNCNPTILGLACSATPVCCTTDIPTSGKPLGIDSTAVFCTPVSQLLPL</sequence>
<feature type="chain" id="PRO_5013988473" description="Hydrophobin" evidence="6">
    <location>
        <begin position="30"/>
        <end position="139"/>
    </location>
</feature>
<reference evidence="7 8" key="1">
    <citation type="submission" date="2015-04" db="EMBL/GenBank/DDBJ databases">
        <title>Complete genome sequence of Schizopora paradoxa KUC8140, a cosmopolitan wood degrader in East Asia.</title>
        <authorList>
            <consortium name="DOE Joint Genome Institute"/>
            <person name="Min B."/>
            <person name="Park H."/>
            <person name="Jang Y."/>
            <person name="Kim J.-J."/>
            <person name="Kim K.H."/>
            <person name="Pangilinan J."/>
            <person name="Lipzen A."/>
            <person name="Riley R."/>
            <person name="Grigoriev I.V."/>
            <person name="Spatafora J.W."/>
            <person name="Choi I.-G."/>
        </authorList>
    </citation>
    <scope>NUCLEOTIDE SEQUENCE [LARGE SCALE GENOMIC DNA]</scope>
    <source>
        <strain evidence="7 8">KUC8140</strain>
    </source>
</reference>
<evidence type="ECO:0000313" key="8">
    <source>
        <dbReference type="Proteomes" id="UP000053477"/>
    </source>
</evidence>
<accession>A0A0H2S2V4</accession>
<protein>
    <recommendedName>
        <fullName evidence="6">Hydrophobin</fullName>
    </recommendedName>
</protein>
<evidence type="ECO:0000256" key="1">
    <source>
        <dbReference type="ARBA" id="ARBA00004191"/>
    </source>
</evidence>
<name>A0A0H2S2V4_9AGAM</name>
<keyword evidence="5 6" id="KW-1015">Disulfide bond</keyword>
<evidence type="ECO:0000256" key="6">
    <source>
        <dbReference type="RuleBase" id="RU365009"/>
    </source>
</evidence>
<comment type="subcellular location">
    <subcellularLocation>
        <location evidence="1 6">Secreted</location>
        <location evidence="1 6">Cell wall</location>
    </subcellularLocation>
</comment>